<proteinExistence type="predicted"/>
<reference evidence="2 3" key="1">
    <citation type="submission" date="2017-05" db="EMBL/GenBank/DDBJ databases">
        <title>Whole genome sequence of Pseudomonas putida isolate 1312 commercialized as a biostimulant.</title>
        <authorList>
            <person name="Crovadore J."/>
            <person name="Blanc P."/>
            <person name="Chablais R."/>
            <person name="Cochard B."/>
            <person name="Grizard D."/>
            <person name="Lefort F."/>
        </authorList>
    </citation>
    <scope>NUCLEOTIDE SEQUENCE [LARGE SCALE GENOMIC DNA]</scope>
    <source>
        <strain evidence="2 3">1312</strain>
    </source>
</reference>
<accession>A0A1Y3LE39</accession>
<protein>
    <submittedName>
        <fullName evidence="2">Uncharacterized protein</fullName>
    </submittedName>
</protein>
<dbReference type="Proteomes" id="UP000196082">
    <property type="component" value="Unassembled WGS sequence"/>
</dbReference>
<feature type="signal peptide" evidence="1">
    <location>
        <begin position="1"/>
        <end position="19"/>
    </location>
</feature>
<dbReference type="EMBL" id="NFSB01000070">
    <property type="protein sequence ID" value="OUM34450.1"/>
    <property type="molecule type" value="Genomic_DNA"/>
</dbReference>
<evidence type="ECO:0000313" key="3">
    <source>
        <dbReference type="Proteomes" id="UP000196082"/>
    </source>
</evidence>
<gene>
    <name evidence="2" type="ORF">B8W72_10595</name>
</gene>
<name>A0A1Y3LE39_PSEPU</name>
<sequence length="164" mass="17066">MKKLFLIAASLAIATSASAEILSPEPSKACALLADAGLKGRKWVDDYGDGSSGCASDYKDIGSSSTGLANNLAYYVTGAGPYAMEVKLVLNYNQPSHASSGTAALLAASKKLSQRALGASLPDSVASLIKRGEYGSEKVGKGVVEVVREDWPTGKGYEVKVMMR</sequence>
<feature type="chain" id="PRO_5041058795" evidence="1">
    <location>
        <begin position="20"/>
        <end position="164"/>
    </location>
</feature>
<organism evidence="2 3">
    <name type="scientific">Pseudomonas putida</name>
    <name type="common">Arthrobacter siderocapsulatus</name>
    <dbReference type="NCBI Taxonomy" id="303"/>
    <lineage>
        <taxon>Bacteria</taxon>
        <taxon>Pseudomonadati</taxon>
        <taxon>Pseudomonadota</taxon>
        <taxon>Gammaproteobacteria</taxon>
        <taxon>Pseudomonadales</taxon>
        <taxon>Pseudomonadaceae</taxon>
        <taxon>Pseudomonas</taxon>
    </lineage>
</organism>
<evidence type="ECO:0000256" key="1">
    <source>
        <dbReference type="SAM" id="SignalP"/>
    </source>
</evidence>
<dbReference type="AlphaFoldDB" id="A0A1Y3LE39"/>
<dbReference type="RefSeq" id="WP_086975784.1">
    <property type="nucleotide sequence ID" value="NZ_CP045551.1"/>
</dbReference>
<comment type="caution">
    <text evidence="2">The sequence shown here is derived from an EMBL/GenBank/DDBJ whole genome shotgun (WGS) entry which is preliminary data.</text>
</comment>
<keyword evidence="1" id="KW-0732">Signal</keyword>
<evidence type="ECO:0000313" key="2">
    <source>
        <dbReference type="EMBL" id="OUM34450.1"/>
    </source>
</evidence>